<accession>A0A7X0L030</accession>
<comment type="caution">
    <text evidence="1">The sequence shown here is derived from an EMBL/GenBank/DDBJ whole genome shotgun (WGS) entry which is preliminary data.</text>
</comment>
<organism evidence="1 2">
    <name type="scientific">Actinomadura coerulea</name>
    <dbReference type="NCBI Taxonomy" id="46159"/>
    <lineage>
        <taxon>Bacteria</taxon>
        <taxon>Bacillati</taxon>
        <taxon>Actinomycetota</taxon>
        <taxon>Actinomycetes</taxon>
        <taxon>Streptosporangiales</taxon>
        <taxon>Thermomonosporaceae</taxon>
        <taxon>Actinomadura</taxon>
    </lineage>
</organism>
<dbReference type="Proteomes" id="UP000546324">
    <property type="component" value="Unassembled WGS sequence"/>
</dbReference>
<dbReference type="EMBL" id="JACHMQ010000001">
    <property type="protein sequence ID" value="MBB6397141.1"/>
    <property type="molecule type" value="Genomic_DNA"/>
</dbReference>
<keyword evidence="2" id="KW-1185">Reference proteome</keyword>
<reference evidence="1 2" key="1">
    <citation type="submission" date="2020-08" db="EMBL/GenBank/DDBJ databases">
        <title>Sequencing the genomes of 1000 actinobacteria strains.</title>
        <authorList>
            <person name="Klenk H.-P."/>
        </authorList>
    </citation>
    <scope>NUCLEOTIDE SEQUENCE [LARGE SCALE GENOMIC DNA]</scope>
    <source>
        <strain evidence="1 2">DSM 43675</strain>
    </source>
</reference>
<proteinExistence type="predicted"/>
<name>A0A7X0L030_9ACTN</name>
<dbReference type="AlphaFoldDB" id="A0A7X0L030"/>
<evidence type="ECO:0000313" key="1">
    <source>
        <dbReference type="EMBL" id="MBB6397141.1"/>
    </source>
</evidence>
<evidence type="ECO:0000313" key="2">
    <source>
        <dbReference type="Proteomes" id="UP000546324"/>
    </source>
</evidence>
<gene>
    <name evidence="1" type="ORF">BKA00_004055</name>
</gene>
<protein>
    <submittedName>
        <fullName evidence="1">Uncharacterized protein</fullName>
    </submittedName>
</protein>
<dbReference type="RefSeq" id="WP_268248197.1">
    <property type="nucleotide sequence ID" value="NZ_JACHMQ010000001.1"/>
</dbReference>
<sequence>MKYAVLLPGAAGVTADPAWIGEYARFVRADDQGWTNRPHRA</sequence>